<proteinExistence type="predicted"/>
<dbReference type="SUPFAM" id="SSF55298">
    <property type="entry name" value="YjgF-like"/>
    <property type="match status" value="1"/>
</dbReference>
<accession>A0ABU1JWC2</accession>
<dbReference type="Gene3D" id="3.30.1330.40">
    <property type="entry name" value="RutC-like"/>
    <property type="match status" value="1"/>
</dbReference>
<dbReference type="CDD" id="cd02199">
    <property type="entry name" value="YjgF_YER057c_UK114_like_1"/>
    <property type="match status" value="1"/>
</dbReference>
<sequence length="171" mass="18055">MTAQPLRRPEPSAIEDRIAARGLYLPAPVRMPAETAMPFAWARCHRDRIYVSGHGPQAPDGSAAGPFGRVGIEVSPDEARHAARLAMLAVLGTLKRELGDLGRIAAWLRIESFVLSAPGFDRTTGIVGAASELVLDLFGPDIGRHARTAVGVVATPLNSPVVIAAEVALHA</sequence>
<protein>
    <submittedName>
        <fullName evidence="1">Enamine deaminase RidA (YjgF/YER057c/UK114 family)</fullName>
    </submittedName>
</protein>
<dbReference type="InterPro" id="IPR035959">
    <property type="entry name" value="RutC-like_sf"/>
</dbReference>
<name>A0ABU1JWC2_9PROT</name>
<dbReference type="InterPro" id="IPR013813">
    <property type="entry name" value="Endoribo_LPSP/chorism_mut-like"/>
</dbReference>
<dbReference type="RefSeq" id="WP_309798291.1">
    <property type="nucleotide sequence ID" value="NZ_JAVDPW010000009.1"/>
</dbReference>
<dbReference type="Proteomes" id="UP001262410">
    <property type="component" value="Unassembled WGS sequence"/>
</dbReference>
<dbReference type="EMBL" id="JAVDPW010000009">
    <property type="protein sequence ID" value="MDR6292304.1"/>
    <property type="molecule type" value="Genomic_DNA"/>
</dbReference>
<dbReference type="PANTHER" id="PTHR43760:SF1">
    <property type="entry name" value="ENDORIBONUCLEASE L-PSP_CHORISMATE MUTASE-LIKE DOMAIN-CONTAINING PROTEIN"/>
    <property type="match status" value="1"/>
</dbReference>
<gene>
    <name evidence="1" type="ORF">E9232_004844</name>
</gene>
<keyword evidence="2" id="KW-1185">Reference proteome</keyword>
<reference evidence="1 2" key="1">
    <citation type="submission" date="2023-07" db="EMBL/GenBank/DDBJ databases">
        <title>Sorghum-associated microbial communities from plants grown in Nebraska, USA.</title>
        <authorList>
            <person name="Schachtman D."/>
        </authorList>
    </citation>
    <scope>NUCLEOTIDE SEQUENCE [LARGE SCALE GENOMIC DNA]</scope>
    <source>
        <strain evidence="1 2">584</strain>
    </source>
</reference>
<dbReference type="PANTHER" id="PTHR43760">
    <property type="entry name" value="ENDORIBONUCLEASE-RELATED"/>
    <property type="match status" value="1"/>
</dbReference>
<evidence type="ECO:0000313" key="1">
    <source>
        <dbReference type="EMBL" id="MDR6292304.1"/>
    </source>
</evidence>
<evidence type="ECO:0000313" key="2">
    <source>
        <dbReference type="Proteomes" id="UP001262410"/>
    </source>
</evidence>
<comment type="caution">
    <text evidence="1">The sequence shown here is derived from an EMBL/GenBank/DDBJ whole genome shotgun (WGS) entry which is preliminary data.</text>
</comment>
<organism evidence="1 2">
    <name type="scientific">Inquilinus ginsengisoli</name>
    <dbReference type="NCBI Taxonomy" id="363840"/>
    <lineage>
        <taxon>Bacteria</taxon>
        <taxon>Pseudomonadati</taxon>
        <taxon>Pseudomonadota</taxon>
        <taxon>Alphaproteobacteria</taxon>
        <taxon>Rhodospirillales</taxon>
        <taxon>Rhodospirillaceae</taxon>
        <taxon>Inquilinus</taxon>
    </lineage>
</organism>